<accession>A0A0R1M2J4</accession>
<organism evidence="9 10">
    <name type="scientific">Liquorilactobacillus capillatus DSM 19910</name>
    <dbReference type="NCBI Taxonomy" id="1423731"/>
    <lineage>
        <taxon>Bacteria</taxon>
        <taxon>Bacillati</taxon>
        <taxon>Bacillota</taxon>
        <taxon>Bacilli</taxon>
        <taxon>Lactobacillales</taxon>
        <taxon>Lactobacillaceae</taxon>
        <taxon>Liquorilactobacillus</taxon>
    </lineage>
</organism>
<dbReference type="NCBIfam" id="TIGR00545">
    <property type="entry name" value="lipoyltrans"/>
    <property type="match status" value="1"/>
</dbReference>
<comment type="catalytic activity">
    <reaction evidence="7">
        <text>L-lysyl-[lipoyl-carrier protein] + (R)-lipoate + ATP = N(6)-[(R)-lipoyl]-L-lysyl-[lipoyl-carrier protein] + AMP + diphosphate + H(+)</text>
        <dbReference type="Rhea" id="RHEA:49288"/>
        <dbReference type="Rhea" id="RHEA-COMP:10500"/>
        <dbReference type="Rhea" id="RHEA-COMP:10502"/>
        <dbReference type="ChEBI" id="CHEBI:15378"/>
        <dbReference type="ChEBI" id="CHEBI:29969"/>
        <dbReference type="ChEBI" id="CHEBI:30616"/>
        <dbReference type="ChEBI" id="CHEBI:33019"/>
        <dbReference type="ChEBI" id="CHEBI:83088"/>
        <dbReference type="ChEBI" id="CHEBI:83099"/>
        <dbReference type="ChEBI" id="CHEBI:456215"/>
        <dbReference type="EC" id="6.3.1.20"/>
    </reaction>
</comment>
<dbReference type="SUPFAM" id="SSF82649">
    <property type="entry name" value="SufE/NifU"/>
    <property type="match status" value="1"/>
</dbReference>
<dbReference type="GO" id="GO:0009249">
    <property type="term" value="P:protein lipoylation"/>
    <property type="evidence" value="ECO:0007669"/>
    <property type="project" value="InterPro"/>
</dbReference>
<evidence type="ECO:0000259" key="8">
    <source>
        <dbReference type="PROSITE" id="PS51733"/>
    </source>
</evidence>
<comment type="pathway">
    <text evidence="1">Protein modification; protein lipoylation via exogenous pathway; protein N(6)-(lipoyl)lysine from lipoate: step 2/2.</text>
</comment>
<dbReference type="GO" id="GO:0016979">
    <property type="term" value="F:lipoate-protein ligase activity"/>
    <property type="evidence" value="ECO:0007669"/>
    <property type="project" value="UniProtKB-EC"/>
</dbReference>
<dbReference type="EC" id="6.3.1.20" evidence="3"/>
<dbReference type="CDD" id="cd16443">
    <property type="entry name" value="LplA"/>
    <property type="match status" value="1"/>
</dbReference>
<dbReference type="UniPathway" id="UPA00537">
    <property type="reaction ID" value="UER00594"/>
</dbReference>
<keyword evidence="4 9" id="KW-0436">Ligase</keyword>
<dbReference type="AlphaFoldDB" id="A0A0R1M2J4"/>
<dbReference type="InterPro" id="IPR019491">
    <property type="entry name" value="Lipoate_protein_ligase_C"/>
</dbReference>
<dbReference type="STRING" id="1423731.FC81_GL000921"/>
<protein>
    <recommendedName>
        <fullName evidence="3">lipoate--protein ligase</fullName>
        <ecNumber evidence="3">6.3.1.20</ecNumber>
    </recommendedName>
</protein>
<dbReference type="PANTHER" id="PTHR12561:SF3">
    <property type="entry name" value="LIPOYLTRANSFERASE 1, MITOCHONDRIAL"/>
    <property type="match status" value="1"/>
</dbReference>
<dbReference type="Pfam" id="PF21948">
    <property type="entry name" value="LplA-B_cat"/>
    <property type="match status" value="1"/>
</dbReference>
<feature type="domain" description="BPL/LPL catalytic" evidence="8">
    <location>
        <begin position="27"/>
        <end position="218"/>
    </location>
</feature>
<name>A0A0R1M2J4_9LACO</name>
<dbReference type="InterPro" id="IPR045864">
    <property type="entry name" value="aa-tRNA-synth_II/BPL/LPL"/>
</dbReference>
<dbReference type="GO" id="GO:0005524">
    <property type="term" value="F:ATP binding"/>
    <property type="evidence" value="ECO:0007669"/>
    <property type="project" value="UniProtKB-KW"/>
</dbReference>
<comment type="caution">
    <text evidence="9">The sequence shown here is derived from an EMBL/GenBank/DDBJ whole genome shotgun (WGS) entry which is preliminary data.</text>
</comment>
<evidence type="ECO:0000256" key="2">
    <source>
        <dbReference type="ARBA" id="ARBA00005124"/>
    </source>
</evidence>
<evidence type="ECO:0000256" key="5">
    <source>
        <dbReference type="ARBA" id="ARBA00022741"/>
    </source>
</evidence>
<evidence type="ECO:0000256" key="1">
    <source>
        <dbReference type="ARBA" id="ARBA00005085"/>
    </source>
</evidence>
<reference evidence="9 10" key="1">
    <citation type="journal article" date="2015" name="Genome Announc.">
        <title>Expanding the biotechnology potential of lactobacilli through comparative genomics of 213 strains and associated genera.</title>
        <authorList>
            <person name="Sun Z."/>
            <person name="Harris H.M."/>
            <person name="McCann A."/>
            <person name="Guo C."/>
            <person name="Argimon S."/>
            <person name="Zhang W."/>
            <person name="Yang X."/>
            <person name="Jeffery I.B."/>
            <person name="Cooney J.C."/>
            <person name="Kagawa T.F."/>
            <person name="Liu W."/>
            <person name="Song Y."/>
            <person name="Salvetti E."/>
            <person name="Wrobel A."/>
            <person name="Rasinkangas P."/>
            <person name="Parkhill J."/>
            <person name="Rea M.C."/>
            <person name="O'Sullivan O."/>
            <person name="Ritari J."/>
            <person name="Douillard F.P."/>
            <person name="Paul Ross R."/>
            <person name="Yang R."/>
            <person name="Briner A.E."/>
            <person name="Felis G.E."/>
            <person name="de Vos W.M."/>
            <person name="Barrangou R."/>
            <person name="Klaenhammer T.R."/>
            <person name="Caufield P.W."/>
            <person name="Cui Y."/>
            <person name="Zhang H."/>
            <person name="O'Toole P.W."/>
        </authorList>
    </citation>
    <scope>NUCLEOTIDE SEQUENCE [LARGE SCALE GENOMIC DNA]</scope>
    <source>
        <strain evidence="9 10">DSM 19910</strain>
    </source>
</reference>
<dbReference type="SUPFAM" id="SSF55681">
    <property type="entry name" value="Class II aaRS and biotin synthetases"/>
    <property type="match status" value="1"/>
</dbReference>
<dbReference type="Pfam" id="PF10437">
    <property type="entry name" value="Lip_prot_lig_C"/>
    <property type="match status" value="1"/>
</dbReference>
<evidence type="ECO:0000256" key="6">
    <source>
        <dbReference type="ARBA" id="ARBA00022840"/>
    </source>
</evidence>
<evidence type="ECO:0000313" key="9">
    <source>
        <dbReference type="EMBL" id="KRL02158.1"/>
    </source>
</evidence>
<dbReference type="InterPro" id="IPR004143">
    <property type="entry name" value="BPL_LPL_catalytic"/>
</dbReference>
<dbReference type="EMBL" id="AZEF01000016">
    <property type="protein sequence ID" value="KRL02158.1"/>
    <property type="molecule type" value="Genomic_DNA"/>
</dbReference>
<evidence type="ECO:0000256" key="3">
    <source>
        <dbReference type="ARBA" id="ARBA00012367"/>
    </source>
</evidence>
<dbReference type="Gene3D" id="3.30.390.50">
    <property type="entry name" value="CO dehydrogenase flavoprotein, C-terminal domain"/>
    <property type="match status" value="1"/>
</dbReference>
<dbReference type="PROSITE" id="PS51733">
    <property type="entry name" value="BPL_LPL_CATALYTIC"/>
    <property type="match status" value="1"/>
</dbReference>
<gene>
    <name evidence="9" type="ORF">FC81_GL000921</name>
</gene>
<dbReference type="GO" id="GO:0005737">
    <property type="term" value="C:cytoplasm"/>
    <property type="evidence" value="ECO:0007669"/>
    <property type="project" value="TreeGrafter"/>
</dbReference>
<dbReference type="FunFam" id="3.30.930.10:FF:000072">
    <property type="entry name" value="Lipoate--protein ligase"/>
    <property type="match status" value="1"/>
</dbReference>
<evidence type="ECO:0000313" key="10">
    <source>
        <dbReference type="Proteomes" id="UP000051621"/>
    </source>
</evidence>
<keyword evidence="5" id="KW-0547">Nucleotide-binding</keyword>
<dbReference type="PANTHER" id="PTHR12561">
    <property type="entry name" value="LIPOATE-PROTEIN LIGASE"/>
    <property type="match status" value="1"/>
</dbReference>
<evidence type="ECO:0000256" key="7">
    <source>
        <dbReference type="ARBA" id="ARBA00048037"/>
    </source>
</evidence>
<dbReference type="GO" id="GO:0017118">
    <property type="term" value="F:lipoyltransferase activity"/>
    <property type="evidence" value="ECO:0007669"/>
    <property type="project" value="TreeGrafter"/>
</dbReference>
<dbReference type="PATRIC" id="fig|1423731.3.peg.945"/>
<proteinExistence type="predicted"/>
<dbReference type="InterPro" id="IPR004562">
    <property type="entry name" value="LipoylTrfase_LipoateP_Ligase"/>
</dbReference>
<dbReference type="Gene3D" id="3.30.930.10">
    <property type="entry name" value="Bira Bifunctional Protein, Domain 2"/>
    <property type="match status" value="1"/>
</dbReference>
<evidence type="ECO:0000256" key="4">
    <source>
        <dbReference type="ARBA" id="ARBA00022598"/>
    </source>
</evidence>
<sequence>MMNYLAMKTYDIRTNLATEQYLMTKKNIELPLVLFYIQRPCIIIGRNQNTLEEIDQAYCQAKQIVVTRRLSGGGAMYDDLGNLSFSFIVPADRRRFGDFKTMVAPIVTALHKLGVTEAKVTGRNDIVVAGKKFSGNAMYTKAGRTFSHGTLMLDVDMQEVAQALSVPQDKIQSKGIKSVRGRVTNLRPYLAEKYRNITTEEFRDFIIQSVLNVDSMAMAKKNSYQLTIEDQAEIAELEQKYYRNWDWVYGQSPQFTLQRRRHFTNGTIDARILVANGQIKKIRFLGDYFGTADVTDLEKLLIGIPFKKEDIKSVLTTQLVDNYFQGIRLDQLVELLFDD</sequence>
<comment type="pathway">
    <text evidence="2">Protein modification; protein lipoylation via exogenous pathway; protein N(6)-(lipoyl)lysine from lipoate: step 1/2.</text>
</comment>
<dbReference type="Proteomes" id="UP000051621">
    <property type="component" value="Unassembled WGS sequence"/>
</dbReference>
<keyword evidence="10" id="KW-1185">Reference proteome</keyword>
<keyword evidence="6" id="KW-0067">ATP-binding</keyword>